<comment type="caution">
    <text evidence="12">The sequence shown here is derived from an EMBL/GenBank/DDBJ whole genome shotgun (WGS) entry which is preliminary data.</text>
</comment>
<keyword evidence="7" id="KW-0067">ATP-binding</keyword>
<feature type="transmembrane region" description="Helical" evidence="10">
    <location>
        <begin position="260"/>
        <end position="284"/>
    </location>
</feature>
<dbReference type="Gene3D" id="3.40.50.300">
    <property type="entry name" value="P-loop containing nucleotide triphosphate hydrolases"/>
    <property type="match status" value="2"/>
</dbReference>
<dbReference type="InterPro" id="IPR026082">
    <property type="entry name" value="ABCA"/>
</dbReference>
<evidence type="ECO:0000256" key="3">
    <source>
        <dbReference type="ARBA" id="ARBA00022448"/>
    </source>
</evidence>
<dbReference type="Pfam" id="PF00005">
    <property type="entry name" value="ABC_tran"/>
    <property type="match status" value="2"/>
</dbReference>
<accession>A0A016WME0</accession>
<keyword evidence="6" id="KW-0547">Nucleotide-binding</keyword>
<feature type="transmembrane region" description="Helical" evidence="10">
    <location>
        <begin position="816"/>
        <end position="844"/>
    </location>
</feature>
<feature type="domain" description="ABC transporter" evidence="11">
    <location>
        <begin position="463"/>
        <end position="692"/>
    </location>
</feature>
<name>A0A016WME0_9BILA</name>
<dbReference type="GO" id="GO:0140359">
    <property type="term" value="F:ABC-type transporter activity"/>
    <property type="evidence" value="ECO:0007669"/>
    <property type="project" value="InterPro"/>
</dbReference>
<dbReference type="InterPro" id="IPR056264">
    <property type="entry name" value="R2_ABCA1-4-like"/>
</dbReference>
<dbReference type="InterPro" id="IPR013525">
    <property type="entry name" value="ABC2_TM"/>
</dbReference>
<feature type="transmembrane region" description="Helical" evidence="10">
    <location>
        <begin position="1091"/>
        <end position="1109"/>
    </location>
</feature>
<gene>
    <name evidence="12" type="primary">Acey_s0625.g796</name>
    <name evidence="12" type="ORF">Y032_0625g796</name>
</gene>
<evidence type="ECO:0000256" key="5">
    <source>
        <dbReference type="ARBA" id="ARBA00022737"/>
    </source>
</evidence>
<dbReference type="PROSITE" id="PS00211">
    <property type="entry name" value="ABC_TRANSPORTER_1"/>
    <property type="match status" value="2"/>
</dbReference>
<feature type="transmembrane region" description="Helical" evidence="10">
    <location>
        <begin position="1054"/>
        <end position="1079"/>
    </location>
</feature>
<keyword evidence="5" id="KW-0677">Repeat</keyword>
<dbReference type="PANTHER" id="PTHR19229:SF36">
    <property type="entry name" value="ATP-BINDING CASSETTE SUB-FAMILY A MEMBER 2"/>
    <property type="match status" value="1"/>
</dbReference>
<keyword evidence="13" id="KW-1185">Reference proteome</keyword>
<dbReference type="InterPro" id="IPR027417">
    <property type="entry name" value="P-loop_NTPase"/>
</dbReference>
<evidence type="ECO:0000256" key="2">
    <source>
        <dbReference type="ARBA" id="ARBA00008869"/>
    </source>
</evidence>
<organism evidence="12 13">
    <name type="scientific">Ancylostoma ceylanicum</name>
    <dbReference type="NCBI Taxonomy" id="53326"/>
    <lineage>
        <taxon>Eukaryota</taxon>
        <taxon>Metazoa</taxon>
        <taxon>Ecdysozoa</taxon>
        <taxon>Nematoda</taxon>
        <taxon>Chromadorea</taxon>
        <taxon>Rhabditida</taxon>
        <taxon>Rhabditina</taxon>
        <taxon>Rhabditomorpha</taxon>
        <taxon>Strongyloidea</taxon>
        <taxon>Ancylostomatidae</taxon>
        <taxon>Ancylostomatinae</taxon>
        <taxon>Ancylostoma</taxon>
    </lineage>
</organism>
<reference evidence="13" key="1">
    <citation type="journal article" date="2015" name="Nat. Genet.">
        <title>The genome and transcriptome of the zoonotic hookworm Ancylostoma ceylanicum identify infection-specific gene families.</title>
        <authorList>
            <person name="Schwarz E.M."/>
            <person name="Hu Y."/>
            <person name="Antoshechkin I."/>
            <person name="Miller M.M."/>
            <person name="Sternberg P.W."/>
            <person name="Aroian R.V."/>
        </authorList>
    </citation>
    <scope>NUCLEOTIDE SEQUENCE</scope>
    <source>
        <strain evidence="13">HY135</strain>
    </source>
</reference>
<dbReference type="EMBL" id="JARK01000225">
    <property type="protein sequence ID" value="EYC40183.1"/>
    <property type="molecule type" value="Genomic_DNA"/>
</dbReference>
<dbReference type="SMART" id="SM00382">
    <property type="entry name" value="AAA"/>
    <property type="match status" value="2"/>
</dbReference>
<dbReference type="Proteomes" id="UP000024635">
    <property type="component" value="Unassembled WGS sequence"/>
</dbReference>
<evidence type="ECO:0000256" key="6">
    <source>
        <dbReference type="ARBA" id="ARBA00022741"/>
    </source>
</evidence>
<dbReference type="InterPro" id="IPR003593">
    <property type="entry name" value="AAA+_ATPase"/>
</dbReference>
<feature type="transmembrane region" description="Helical" evidence="10">
    <location>
        <begin position="981"/>
        <end position="1003"/>
    </location>
</feature>
<keyword evidence="3" id="KW-0813">Transport</keyword>
<dbReference type="InterPro" id="IPR003439">
    <property type="entry name" value="ABC_transporter-like_ATP-bd"/>
</dbReference>
<feature type="transmembrane region" description="Helical" evidence="10">
    <location>
        <begin position="1145"/>
        <end position="1163"/>
    </location>
</feature>
<evidence type="ECO:0000256" key="9">
    <source>
        <dbReference type="ARBA" id="ARBA00023136"/>
    </source>
</evidence>
<dbReference type="InterPro" id="IPR017871">
    <property type="entry name" value="ABC_transporter-like_CS"/>
</dbReference>
<proteinExistence type="inferred from homology"/>
<evidence type="ECO:0000259" key="11">
    <source>
        <dbReference type="PROSITE" id="PS50893"/>
    </source>
</evidence>
<dbReference type="STRING" id="53326.A0A016WME0"/>
<feature type="transmembrane region" description="Helical" evidence="10">
    <location>
        <begin position="1115"/>
        <end position="1133"/>
    </location>
</feature>
<keyword evidence="9 10" id="KW-0472">Membrane</keyword>
<feature type="transmembrane region" description="Helical" evidence="10">
    <location>
        <begin position="227"/>
        <end position="248"/>
    </location>
</feature>
<dbReference type="SUPFAM" id="SSF52540">
    <property type="entry name" value="P-loop containing nucleoside triphosphate hydrolases"/>
    <property type="match status" value="2"/>
</dbReference>
<evidence type="ECO:0000313" key="13">
    <source>
        <dbReference type="Proteomes" id="UP000024635"/>
    </source>
</evidence>
<dbReference type="GO" id="GO:0005319">
    <property type="term" value="F:lipid transporter activity"/>
    <property type="evidence" value="ECO:0007669"/>
    <property type="project" value="TreeGrafter"/>
</dbReference>
<dbReference type="FunFam" id="3.40.50.300:FF:001598">
    <property type="entry name" value="ABC transporter ced-7"/>
    <property type="match status" value="1"/>
</dbReference>
<dbReference type="GO" id="GO:0016887">
    <property type="term" value="F:ATP hydrolysis activity"/>
    <property type="evidence" value="ECO:0007669"/>
    <property type="project" value="InterPro"/>
</dbReference>
<evidence type="ECO:0000313" key="12">
    <source>
        <dbReference type="EMBL" id="EYC40183.1"/>
    </source>
</evidence>
<keyword evidence="4 10" id="KW-0812">Transmembrane</keyword>
<feature type="transmembrane region" description="Helical" evidence="10">
    <location>
        <begin position="357"/>
        <end position="381"/>
    </location>
</feature>
<keyword evidence="8 10" id="KW-1133">Transmembrane helix</keyword>
<comment type="similarity">
    <text evidence="2">Belongs to the ABC transporter superfamily. ABCA family.</text>
</comment>
<dbReference type="PANTHER" id="PTHR19229">
    <property type="entry name" value="ATP-BINDING CASSETTE TRANSPORTER SUBFAMILY A ABCA"/>
    <property type="match status" value="1"/>
</dbReference>
<protein>
    <recommendedName>
        <fullName evidence="11">ABC transporter domain-containing protein</fullName>
    </recommendedName>
</protein>
<dbReference type="GO" id="GO:0016020">
    <property type="term" value="C:membrane"/>
    <property type="evidence" value="ECO:0007669"/>
    <property type="project" value="UniProtKB-SubCell"/>
</dbReference>
<dbReference type="Pfam" id="PF23321">
    <property type="entry name" value="R1_ABCA1"/>
    <property type="match status" value="1"/>
</dbReference>
<dbReference type="PROSITE" id="PS50893">
    <property type="entry name" value="ABC_TRANSPORTER_2"/>
    <property type="match status" value="2"/>
</dbReference>
<feature type="transmembrane region" description="Helical" evidence="10">
    <location>
        <begin position="1024"/>
        <end position="1048"/>
    </location>
</feature>
<evidence type="ECO:0000256" key="10">
    <source>
        <dbReference type="SAM" id="Phobius"/>
    </source>
</evidence>
<dbReference type="GO" id="GO:0005524">
    <property type="term" value="F:ATP binding"/>
    <property type="evidence" value="ECO:0007669"/>
    <property type="project" value="UniProtKB-KW"/>
</dbReference>
<comment type="subcellular location">
    <subcellularLocation>
        <location evidence="1">Membrane</location>
        <topology evidence="1">Multi-pass membrane protein</topology>
    </subcellularLocation>
</comment>
<feature type="domain" description="ABC transporter" evidence="11">
    <location>
        <begin position="1208"/>
        <end position="1432"/>
    </location>
</feature>
<evidence type="ECO:0000256" key="7">
    <source>
        <dbReference type="ARBA" id="ARBA00022840"/>
    </source>
</evidence>
<dbReference type="CDD" id="cd03263">
    <property type="entry name" value="ABC_subfamily_A"/>
    <property type="match status" value="2"/>
</dbReference>
<evidence type="ECO:0000256" key="8">
    <source>
        <dbReference type="ARBA" id="ARBA00022989"/>
    </source>
</evidence>
<evidence type="ECO:0000256" key="1">
    <source>
        <dbReference type="ARBA" id="ARBA00004141"/>
    </source>
</evidence>
<evidence type="ECO:0000256" key="4">
    <source>
        <dbReference type="ARBA" id="ARBA00022692"/>
    </source>
</evidence>
<sequence length="1538" mass="173191">MGLFIVYFDFELTPEIQINGSNVAVDSFNPIERCRSLHLNYMNDGADKEEIESVLEQIPLKGRTKCASMDELKERVSEGDGHYGFIFQSMHRSKLNYKMLTMAENKKSSRIFTPVFSDEVNLFSLSPMFPMSGAPEAAWFGYCLAMTIGRQNTSALGNTTNTTINYVYAPFSRSENTLDGVKTLKRLSLIILAFGPFLLNTAMNVASEKETGMKEFLLVMGLDKVTLFAETLIFSYSKAFICTCLLLAPLLVELPHGTKLIICVATFLLALAVVLTAMLCAAFVKTTNGALELAGVLYTLQCMSQLYAPDIFYRKSVNYLLHVNVFLNYQRIIDCMRISNVRGVDIFSTVMYHSSNIISLSHSFCILFIHVVVLLCLVLLLDYLPTKAFFAWMCKHAEANRLTESRDDEQSWHQKERRPSTEPDVIVDNVSKIWEETGELAVHGFSLEAYPGDRIAWDIYSDTRVFVVEQNVAFLHGFRIDVVLRSEDEKVTVLLGHNGAGKSTTYAMICGTTRATNGSITICGLNIYENLHECRRKMGFCPQTNCIFLHLTVDDHLWFFYKLKEEEGDWRKDASDLCENLGMQHLLGRMAGELSGGEKRKLCVAIAFIGNNRLVMLDEPTAGMDPESRRTVELLVEKEKTNRCILLTTHYMDEAEMMGDFVYIMHMGHSVCSGTPLFLKKKFASEYILNIALDTECTGNETSTIEQLVKSHVPGSELGDVNGRQLCFQLPKESQKEFCALFKVLEENKEELLIDSFGLSITSLEDVFLKVGRLMDRDLDINSVPDLEENHEYSSPFTGCGLRFVQQLYYLFLKKLIYSLCSTPIIFAQVIFPLAMAVCIGYMFGTSPDLELNVETIPDISLRRVTAGKFLVFDVSQDETRRKLVEGALQKFPRLQVLVYNDSDWMNSWPLQWPWVAGGVIIGNYTDQADVSSGLVWLLPLYMNHAELTMLSLICDINFGSDMHFTWDLIASSFIDDALRYSAPLMLFVIMVQLTCGFVAFTVKENSCRFKHQEILAGTSPCTFWLATFLFDMSVAVTVIVGMTLILISHGFHMSVILVLMMILYCTAIFPLIYTLSVLMKSPSYAESLCMLYQFAVGFGPFFAVLRGIDVEGLMYLFPSFAFVLGASSEMDLRLPVSNESEWSYFGVFLAHCVVTFLLLYFLESEYIVLLLERIYTREYISESEIPDGEDVIQEKEYIASKPTDLVLSVEDLTKFYGNSCALKGTTYGVRHEECFGLVGASGAGKTTTFEIITGLRFASYGTVTLKNCLASRNMEIGYCPQFDAMLPRLSCWQNMVVIAGLIGYRYPERKAYEVLYNVGLLENRNKTFSRCSGGQKRRLSIGIAMLSYSQLLILDEPTAGIDPKVARRDIWELLNKVRMGGQAIFLSSHSMEECEALCTRIAILCRGRLVSIGPSQSLKSRIGGKVWGNKKSFDLARIISSKHLTTQALSPHRVGRSTLRGLLGMRPWWSFSAECPAMNDLHSDHESGPARCPRRKARPDRYVLCGNPVKVPEHMHSELSAVSFNTIDITSKTNKLH</sequence>
<dbReference type="OrthoDB" id="416154at2759"/>
<dbReference type="Pfam" id="PF12698">
    <property type="entry name" value="ABC2_membrane_3"/>
    <property type="match status" value="2"/>
</dbReference>